<reference evidence="2 3" key="1">
    <citation type="submission" date="2015-10" db="EMBL/GenBank/DDBJ databases">
        <title>Draft genome sequence of Streptomyces cellostaticus DSM 40189, type strain for the species Streptomyces cellostaticus.</title>
        <authorList>
            <person name="Ruckert C."/>
            <person name="Winkler A."/>
            <person name="Kalinowski J."/>
            <person name="Kampfer P."/>
            <person name="Glaeser S."/>
        </authorList>
    </citation>
    <scope>NUCLEOTIDE SEQUENCE [LARGE SCALE GENOMIC DNA]</scope>
    <source>
        <strain evidence="2 3">DSM 40189</strain>
    </source>
</reference>
<dbReference type="EMBL" id="LMWL01000061">
    <property type="protein sequence ID" value="KUM92607.1"/>
    <property type="molecule type" value="Genomic_DNA"/>
</dbReference>
<evidence type="ECO:0000313" key="2">
    <source>
        <dbReference type="EMBL" id="KUM92607.1"/>
    </source>
</evidence>
<evidence type="ECO:0000256" key="1">
    <source>
        <dbReference type="SAM" id="MobiDB-lite"/>
    </source>
</evidence>
<name>A0A101NGE1_9ACTN</name>
<comment type="caution">
    <text evidence="2">The sequence shown here is derived from an EMBL/GenBank/DDBJ whole genome shotgun (WGS) entry which is preliminary data.</text>
</comment>
<dbReference type="RefSeq" id="WP_067005493.1">
    <property type="nucleotide sequence ID" value="NZ_BNDU01000012.1"/>
</dbReference>
<dbReference type="AlphaFoldDB" id="A0A101NGE1"/>
<protein>
    <submittedName>
        <fullName evidence="2">Uncharacterized protein</fullName>
    </submittedName>
</protein>
<keyword evidence="3" id="KW-1185">Reference proteome</keyword>
<sequence>MAMAFGARDLANVRFAVSPMQHLLIGLQQYSGTPLPALRWRRGIRSRVPARALPKIELVGANPYCLPDFLTPPMPWVPGGVSLSDEQDVTGAVNIEQLHSDLARYAELGPLPWPVAQLTDGGDRQLKRLLGTAHAFFIACLADDSPDMTKRLHADISMRRSALGDQGTGRTPAGVHPAFSDPTRFQATLGGLALTVPMQAERSVAAPGFVLAPNLFLGGMISPGNHQPMAAAAVHLHRLRGHPAAAPWRGRPGRPALMGKGGPRRYGPLAWVSLPPSSPPGSA</sequence>
<gene>
    <name evidence="2" type="ORF">AQI88_31060</name>
</gene>
<evidence type="ECO:0000313" key="3">
    <source>
        <dbReference type="Proteomes" id="UP000054241"/>
    </source>
</evidence>
<dbReference type="Proteomes" id="UP000054241">
    <property type="component" value="Unassembled WGS sequence"/>
</dbReference>
<dbReference type="OrthoDB" id="3808065at2"/>
<accession>A0A101NGE1</accession>
<feature type="region of interest" description="Disordered" evidence="1">
    <location>
        <begin position="243"/>
        <end position="262"/>
    </location>
</feature>
<proteinExistence type="predicted"/>
<organism evidence="2 3">
    <name type="scientific">Streptomyces cellostaticus</name>
    <dbReference type="NCBI Taxonomy" id="67285"/>
    <lineage>
        <taxon>Bacteria</taxon>
        <taxon>Bacillati</taxon>
        <taxon>Actinomycetota</taxon>
        <taxon>Actinomycetes</taxon>
        <taxon>Kitasatosporales</taxon>
        <taxon>Streptomycetaceae</taxon>
        <taxon>Streptomyces</taxon>
    </lineage>
</organism>